<dbReference type="InterPro" id="IPR020449">
    <property type="entry name" value="Tscrpt_reg_AraC-type_HTH"/>
</dbReference>
<dbReference type="GO" id="GO:0003700">
    <property type="term" value="F:DNA-binding transcription factor activity"/>
    <property type="evidence" value="ECO:0007669"/>
    <property type="project" value="InterPro"/>
</dbReference>
<evidence type="ECO:0000256" key="5">
    <source>
        <dbReference type="ARBA" id="ARBA00023163"/>
    </source>
</evidence>
<dbReference type="PANTHER" id="PTHR30480">
    <property type="entry name" value="BETA-HEXOSAMINIDASE-RELATED"/>
    <property type="match status" value="1"/>
</dbReference>
<dbReference type="AlphaFoldDB" id="A0A449BBL5"/>
<dbReference type="InterPro" id="IPR018060">
    <property type="entry name" value="HTH_AraC"/>
</dbReference>
<accession>A0A449BBL5</accession>
<dbReference type="EMBL" id="LR215048">
    <property type="protein sequence ID" value="VEU79828.1"/>
    <property type="molecule type" value="Genomic_DNA"/>
</dbReference>
<keyword evidence="2" id="KW-0378">Hydrolase</keyword>
<dbReference type="InterPro" id="IPR009057">
    <property type="entry name" value="Homeodomain-like_sf"/>
</dbReference>
<proteinExistence type="inferred from homology"/>
<dbReference type="PROSITE" id="PS01124">
    <property type="entry name" value="HTH_ARAC_FAMILY_2"/>
    <property type="match status" value="1"/>
</dbReference>
<feature type="domain" description="HTH araC/xylS-type" evidence="7">
    <location>
        <begin position="524"/>
        <end position="622"/>
    </location>
</feature>
<evidence type="ECO:0000256" key="2">
    <source>
        <dbReference type="ARBA" id="ARBA00022801"/>
    </source>
</evidence>
<evidence type="ECO:0000313" key="8">
    <source>
        <dbReference type="EMBL" id="VEU79828.1"/>
    </source>
</evidence>
<keyword evidence="5" id="KW-0804">Transcription</keyword>
<comment type="similarity">
    <text evidence="1">Belongs to the glycosyl hydrolase 3 family.</text>
</comment>
<dbReference type="InterPro" id="IPR050226">
    <property type="entry name" value="NagZ_Beta-hexosaminidase"/>
</dbReference>
<sequence>MMNLTIEQKVGQIMIIGWLSDNVEDIIELIKTYHFGNIILFTRNIKSANDLKIMTERIQEAALKYNGVKAFIAIDQEGGNVRRIYDGVTNVPGHMSIGAASYNKPDAALQIGQILGEELNYLGVNFNLAPIADINSNPYNPVIGIRAFSDDPYLVSKLASDYAKGLESKGVLSSYKHFIGHGNVSVDSHLDLPHLDTSIEELKKNELIPYLNQKYHPGAIMTAHILYTKIDDRFPATLSKKIIEGLLRKDIGYQGMVVSDCFEMDAISRAFSLQEAGVFAVKAGVDMIMVSHRFGRQLSVRNGIIKALNDGVISEEELDLRVNSVLRTKEKYIKDQVQNVDFNKNKEVANAISLSSVTLVSGKPFEIDSETIIVGVTNYLNSIAEDKNVENMDIAKIIGEEFGIPYHSIDNKNFNVNEIGSIVKNKKVILALSDSHLTLVQKVLYSQLIHKQEKLMLISLRTPYDVLGQDLPDCHLAIYEYTKQSISSLIKVLKGAKALGRSPVILENRSIDDESIEISNQLVRKAIYYIEENYAKQISLGEVADELKVSREHLSRIIKSETGTNFNDYLVNTRIRHAKHFLGSTSLRVYEIGHLCGFTDANYFSKKFKKVVGLTPYEYRNNFK</sequence>
<evidence type="ECO:0000256" key="4">
    <source>
        <dbReference type="ARBA" id="ARBA00023125"/>
    </source>
</evidence>
<dbReference type="InterPro" id="IPR017853">
    <property type="entry name" value="GH"/>
</dbReference>
<evidence type="ECO:0000256" key="1">
    <source>
        <dbReference type="ARBA" id="ARBA00005336"/>
    </source>
</evidence>
<dbReference type="Pfam" id="PF12833">
    <property type="entry name" value="HTH_18"/>
    <property type="match status" value="1"/>
</dbReference>
<dbReference type="Gene3D" id="1.10.10.60">
    <property type="entry name" value="Homeodomain-like"/>
    <property type="match status" value="2"/>
</dbReference>
<keyword evidence="6" id="KW-0326">Glycosidase</keyword>
<protein>
    <submittedName>
        <fullName evidence="8">Beta-hexosaminidase</fullName>
    </submittedName>
</protein>
<dbReference type="SUPFAM" id="SSF46689">
    <property type="entry name" value="Homeodomain-like"/>
    <property type="match status" value="2"/>
</dbReference>
<keyword evidence="3" id="KW-0805">Transcription regulation</keyword>
<organism evidence="8 9">
    <name type="scientific">Haploplasma axanthum</name>
    <name type="common">Acholeplasma axanthum</name>
    <dbReference type="NCBI Taxonomy" id="29552"/>
    <lineage>
        <taxon>Bacteria</taxon>
        <taxon>Bacillati</taxon>
        <taxon>Mycoplasmatota</taxon>
        <taxon>Mollicutes</taxon>
        <taxon>Acholeplasmatales</taxon>
        <taxon>Acholeplasmataceae</taxon>
        <taxon>Haploplasma</taxon>
    </lineage>
</organism>
<dbReference type="STRING" id="1278311.GCA_000428705_01284"/>
<dbReference type="GO" id="GO:0005975">
    <property type="term" value="P:carbohydrate metabolic process"/>
    <property type="evidence" value="ECO:0007669"/>
    <property type="project" value="InterPro"/>
</dbReference>
<dbReference type="SMART" id="SM00342">
    <property type="entry name" value="HTH_ARAC"/>
    <property type="match status" value="1"/>
</dbReference>
<evidence type="ECO:0000256" key="6">
    <source>
        <dbReference type="ARBA" id="ARBA00023295"/>
    </source>
</evidence>
<dbReference type="Gene3D" id="3.20.20.300">
    <property type="entry name" value="Glycoside hydrolase, family 3, N-terminal domain"/>
    <property type="match status" value="1"/>
</dbReference>
<dbReference type="GO" id="GO:0009254">
    <property type="term" value="P:peptidoglycan turnover"/>
    <property type="evidence" value="ECO:0007669"/>
    <property type="project" value="TreeGrafter"/>
</dbReference>
<dbReference type="GO" id="GO:0043565">
    <property type="term" value="F:sequence-specific DNA binding"/>
    <property type="evidence" value="ECO:0007669"/>
    <property type="project" value="InterPro"/>
</dbReference>
<dbReference type="OrthoDB" id="9805821at2"/>
<keyword evidence="4" id="KW-0238">DNA-binding</keyword>
<dbReference type="GO" id="GO:0004553">
    <property type="term" value="F:hydrolase activity, hydrolyzing O-glycosyl compounds"/>
    <property type="evidence" value="ECO:0007669"/>
    <property type="project" value="InterPro"/>
</dbReference>
<dbReference type="PANTHER" id="PTHR30480:SF16">
    <property type="entry name" value="GLYCOSIDE HYDROLASE FAMILY 3 DOMAIN PROTEIN"/>
    <property type="match status" value="1"/>
</dbReference>
<name>A0A449BBL5_HAPAX</name>
<dbReference type="KEGG" id="aaxa:NCTC10138_00181"/>
<evidence type="ECO:0000256" key="3">
    <source>
        <dbReference type="ARBA" id="ARBA00023015"/>
    </source>
</evidence>
<dbReference type="Proteomes" id="UP000289841">
    <property type="component" value="Chromosome"/>
</dbReference>
<dbReference type="Pfam" id="PF00933">
    <property type="entry name" value="Glyco_hydro_3"/>
    <property type="match status" value="1"/>
</dbReference>
<evidence type="ECO:0000313" key="9">
    <source>
        <dbReference type="Proteomes" id="UP000289841"/>
    </source>
</evidence>
<dbReference type="InterPro" id="IPR001764">
    <property type="entry name" value="Glyco_hydro_3_N"/>
</dbReference>
<keyword evidence="9" id="KW-1185">Reference proteome</keyword>
<reference evidence="8 9" key="1">
    <citation type="submission" date="2019-01" db="EMBL/GenBank/DDBJ databases">
        <authorList>
            <consortium name="Pathogen Informatics"/>
        </authorList>
    </citation>
    <scope>NUCLEOTIDE SEQUENCE [LARGE SCALE GENOMIC DNA]</scope>
    <source>
        <strain evidence="8 9">NCTC10138</strain>
    </source>
</reference>
<dbReference type="InterPro" id="IPR018062">
    <property type="entry name" value="HTH_AraC-typ_CS"/>
</dbReference>
<dbReference type="PRINTS" id="PR00032">
    <property type="entry name" value="HTHARAC"/>
</dbReference>
<dbReference type="PROSITE" id="PS00041">
    <property type="entry name" value="HTH_ARAC_FAMILY_1"/>
    <property type="match status" value="1"/>
</dbReference>
<dbReference type="InterPro" id="IPR036962">
    <property type="entry name" value="Glyco_hydro_3_N_sf"/>
</dbReference>
<dbReference type="SUPFAM" id="SSF51445">
    <property type="entry name" value="(Trans)glycosidases"/>
    <property type="match status" value="1"/>
</dbReference>
<evidence type="ECO:0000259" key="7">
    <source>
        <dbReference type="PROSITE" id="PS01124"/>
    </source>
</evidence>
<gene>
    <name evidence="8" type="primary">ybbD_1</name>
    <name evidence="8" type="ORF">NCTC10138_00181</name>
</gene>